<keyword evidence="2" id="KW-1185">Reference proteome</keyword>
<dbReference type="KEGG" id="amog:QRX60_27680"/>
<proteinExistence type="predicted"/>
<name>A0A9Y2JHM9_9PSEU</name>
<protein>
    <submittedName>
        <fullName evidence="1">Uncharacterized protein</fullName>
    </submittedName>
</protein>
<organism evidence="1 2">
    <name type="scientific">Amycolatopsis mongoliensis</name>
    <dbReference type="NCBI Taxonomy" id="715475"/>
    <lineage>
        <taxon>Bacteria</taxon>
        <taxon>Bacillati</taxon>
        <taxon>Actinomycetota</taxon>
        <taxon>Actinomycetes</taxon>
        <taxon>Pseudonocardiales</taxon>
        <taxon>Pseudonocardiaceae</taxon>
        <taxon>Amycolatopsis</taxon>
    </lineage>
</organism>
<sequence length="121" mass="12972">MTSLREFRRVCREAARRTGGRIVEFRIADGVTSNFHQGVLGYVGHRLSIVCTSDRAEPVVAVAEPRVIDGTAVDAGPLTFVEAPELVAVLAEYPAFRGADPGRPGVLGSGRFVGSTLHYCD</sequence>
<reference evidence="1 2" key="1">
    <citation type="submission" date="2023-06" db="EMBL/GenBank/DDBJ databases">
        <authorList>
            <person name="Oyuntsetseg B."/>
            <person name="Kim S.B."/>
        </authorList>
    </citation>
    <scope>NUCLEOTIDE SEQUENCE [LARGE SCALE GENOMIC DNA]</scope>
    <source>
        <strain evidence="1 2">4-36</strain>
    </source>
</reference>
<dbReference type="AlphaFoldDB" id="A0A9Y2JHM9"/>
<dbReference type="EMBL" id="CP127295">
    <property type="protein sequence ID" value="WIX97864.1"/>
    <property type="molecule type" value="Genomic_DNA"/>
</dbReference>
<dbReference type="RefSeq" id="WP_285994355.1">
    <property type="nucleotide sequence ID" value="NZ_CP127295.1"/>
</dbReference>
<evidence type="ECO:0000313" key="2">
    <source>
        <dbReference type="Proteomes" id="UP001239397"/>
    </source>
</evidence>
<dbReference type="Proteomes" id="UP001239397">
    <property type="component" value="Chromosome"/>
</dbReference>
<evidence type="ECO:0000313" key="1">
    <source>
        <dbReference type="EMBL" id="WIX97864.1"/>
    </source>
</evidence>
<accession>A0A9Y2JHM9</accession>
<gene>
    <name evidence="1" type="ORF">QRX60_27680</name>
</gene>